<evidence type="ECO:0000313" key="9">
    <source>
        <dbReference type="WBParaSite" id="HNAJ_0000335501-mRNA-1"/>
    </source>
</evidence>
<dbReference type="GO" id="GO:0043488">
    <property type="term" value="P:regulation of mRNA stability"/>
    <property type="evidence" value="ECO:0007669"/>
    <property type="project" value="TreeGrafter"/>
</dbReference>
<dbReference type="InterPro" id="IPR004088">
    <property type="entry name" value="KH_dom_type_1"/>
</dbReference>
<dbReference type="InterPro" id="IPR040148">
    <property type="entry name" value="FMR1"/>
</dbReference>
<dbReference type="PROSITE" id="PS50084">
    <property type="entry name" value="KH_TYPE_1"/>
    <property type="match status" value="2"/>
</dbReference>
<dbReference type="GO" id="GO:0048513">
    <property type="term" value="P:animal organ development"/>
    <property type="evidence" value="ECO:0007669"/>
    <property type="project" value="TreeGrafter"/>
</dbReference>
<evidence type="ECO:0000256" key="3">
    <source>
        <dbReference type="ARBA" id="ARBA00022691"/>
    </source>
</evidence>
<keyword evidence="1" id="KW-0489">Methyltransferase</keyword>
<dbReference type="PROSITE" id="PS01184">
    <property type="entry name" value="UBIE_2"/>
    <property type="match status" value="1"/>
</dbReference>
<dbReference type="Gene3D" id="2.30.30.140">
    <property type="match status" value="1"/>
</dbReference>
<evidence type="ECO:0000259" key="6">
    <source>
        <dbReference type="SMART" id="SM00322"/>
    </source>
</evidence>
<dbReference type="EMBL" id="UZAE01001931">
    <property type="protein sequence ID" value="VDN99213.1"/>
    <property type="molecule type" value="Genomic_DNA"/>
</dbReference>
<feature type="compositionally biased region" description="Polar residues" evidence="5">
    <location>
        <begin position="479"/>
        <end position="502"/>
    </location>
</feature>
<dbReference type="GO" id="GO:0048170">
    <property type="term" value="P:positive regulation of long-term neuronal synaptic plasticity"/>
    <property type="evidence" value="ECO:0007669"/>
    <property type="project" value="TreeGrafter"/>
</dbReference>
<evidence type="ECO:0000256" key="2">
    <source>
        <dbReference type="ARBA" id="ARBA00022679"/>
    </source>
</evidence>
<evidence type="ECO:0000313" key="8">
    <source>
        <dbReference type="Proteomes" id="UP000278807"/>
    </source>
</evidence>
<feature type="domain" description="K Homology" evidence="6">
    <location>
        <begin position="329"/>
        <end position="400"/>
    </location>
</feature>
<name>A0A0R3T8G7_RODNA</name>
<dbReference type="GO" id="GO:0045182">
    <property type="term" value="F:translation regulator activity"/>
    <property type="evidence" value="ECO:0007669"/>
    <property type="project" value="TreeGrafter"/>
</dbReference>
<dbReference type="Pfam" id="PF00013">
    <property type="entry name" value="KH_1"/>
    <property type="match status" value="1"/>
</dbReference>
<dbReference type="GO" id="GO:0051028">
    <property type="term" value="P:mRNA transport"/>
    <property type="evidence" value="ECO:0007669"/>
    <property type="project" value="TreeGrafter"/>
</dbReference>
<dbReference type="GO" id="GO:0045727">
    <property type="term" value="P:positive regulation of translation"/>
    <property type="evidence" value="ECO:0007669"/>
    <property type="project" value="TreeGrafter"/>
</dbReference>
<accession>A0A0R3T8G7</accession>
<keyword evidence="3" id="KW-0949">S-adenosyl-L-methionine</keyword>
<feature type="compositionally biased region" description="Polar residues" evidence="5">
    <location>
        <begin position="431"/>
        <end position="450"/>
    </location>
</feature>
<dbReference type="GO" id="GO:0010494">
    <property type="term" value="C:cytoplasmic stress granule"/>
    <property type="evidence" value="ECO:0007669"/>
    <property type="project" value="TreeGrafter"/>
</dbReference>
<dbReference type="CDD" id="cd22426">
    <property type="entry name" value="KH_I_FMR1_FXR_rpt2"/>
    <property type="match status" value="1"/>
</dbReference>
<evidence type="ECO:0000256" key="1">
    <source>
        <dbReference type="ARBA" id="ARBA00022603"/>
    </source>
</evidence>
<dbReference type="InterPro" id="IPR036612">
    <property type="entry name" value="KH_dom_type_1_sf"/>
</dbReference>
<dbReference type="WBParaSite" id="HNAJ_0000335501-mRNA-1">
    <property type="protein sequence ID" value="HNAJ_0000335501-mRNA-1"/>
    <property type="gene ID" value="HNAJ_0000335501"/>
</dbReference>
<dbReference type="Gene3D" id="3.30.1370.10">
    <property type="entry name" value="K Homology domain, type 1"/>
    <property type="match status" value="2"/>
</dbReference>
<dbReference type="Proteomes" id="UP000278807">
    <property type="component" value="Unassembled WGS sequence"/>
</dbReference>
<dbReference type="OrthoDB" id="424249at2759"/>
<keyword evidence="8" id="KW-1185">Reference proteome</keyword>
<organism evidence="9">
    <name type="scientific">Rodentolepis nana</name>
    <name type="common">Dwarf tapeworm</name>
    <name type="synonym">Hymenolepis nana</name>
    <dbReference type="NCBI Taxonomy" id="102285"/>
    <lineage>
        <taxon>Eukaryota</taxon>
        <taxon>Metazoa</taxon>
        <taxon>Spiralia</taxon>
        <taxon>Lophotrochozoa</taxon>
        <taxon>Platyhelminthes</taxon>
        <taxon>Cestoda</taxon>
        <taxon>Eucestoda</taxon>
        <taxon>Cyclophyllidea</taxon>
        <taxon>Hymenolepididae</taxon>
        <taxon>Rodentolepis</taxon>
    </lineage>
</organism>
<evidence type="ECO:0000313" key="7">
    <source>
        <dbReference type="EMBL" id="VDN99213.1"/>
    </source>
</evidence>
<evidence type="ECO:0000256" key="4">
    <source>
        <dbReference type="PROSITE-ProRule" id="PRU00117"/>
    </source>
</evidence>
<proteinExistence type="predicted"/>
<dbReference type="GO" id="GO:0003730">
    <property type="term" value="F:mRNA 3'-UTR binding"/>
    <property type="evidence" value="ECO:0007669"/>
    <property type="project" value="TreeGrafter"/>
</dbReference>
<gene>
    <name evidence="7" type="ORF">HNAJ_LOCUS3354</name>
</gene>
<dbReference type="SUPFAM" id="SSF54791">
    <property type="entry name" value="Eukaryotic type KH-domain (KH-domain type I)"/>
    <property type="match status" value="2"/>
</dbReference>
<dbReference type="InterPro" id="IPR023576">
    <property type="entry name" value="UbiE/COQ5_MeTrFase_CS"/>
</dbReference>
<protein>
    <submittedName>
        <fullName evidence="9">KH domain-containing protein</fullName>
    </submittedName>
</protein>
<feature type="region of interest" description="Disordered" evidence="5">
    <location>
        <begin position="416"/>
        <end position="564"/>
    </location>
</feature>
<feature type="compositionally biased region" description="Basic residues" evidence="5">
    <location>
        <begin position="540"/>
        <end position="549"/>
    </location>
</feature>
<keyword evidence="4" id="KW-0694">RNA-binding</keyword>
<dbReference type="GO" id="GO:0005634">
    <property type="term" value="C:nucleus"/>
    <property type="evidence" value="ECO:0007669"/>
    <property type="project" value="TreeGrafter"/>
</dbReference>
<evidence type="ECO:0000256" key="5">
    <source>
        <dbReference type="SAM" id="MobiDB-lite"/>
    </source>
</evidence>
<dbReference type="InterPro" id="IPR004087">
    <property type="entry name" value="KH_dom"/>
</dbReference>
<dbReference type="GO" id="GO:0099577">
    <property type="term" value="P:regulation of translation at presynapse, modulating synaptic transmission"/>
    <property type="evidence" value="ECO:0007669"/>
    <property type="project" value="TreeGrafter"/>
</dbReference>
<dbReference type="STRING" id="102285.A0A0R3T8G7"/>
<sequence length="564" mass="61806">MYCKIDVELIGQFGESYPGYLTGYKGPDTFVFKFVGDACLNSKSELEVSPSQIRLPPNGFQHVFQGCDVSVGDYVEVLAGKPSQWESVDNFLLKPCDPPMSWWPARVIKKGGELIVVEYSEIEAAIDSSKSTKPSLESGLFINQVRPRSTRNHLSASDFHFTLLEIPGEFVELFKDPSNIEHITRTCGPSMLLCEADGNIALPSTFSRTSKIDGQHVTFLAIFTSDKAKLKAETIFPDIPEVLRRKHLILNQISQIKEMAIEKKPDLFYEEFRVEKELLGHSIGAHGTNIKRARSIDGIASLTLDPGTGIFKVSGKTQESIDSAKRILDFATDTVEVPENYVGRVIGFNNNQIQSLVDHIGLAKIRISAPDASSKSVFFTVTGTRTAINDAKVLISFMLDNLKEIDELEAQVSPTNGLNGGFNYRNRRNNYTKSRAPHTNSKQIISSGLDASSCPGGELNGNQSDGTVIRRSKLRQRKNQNPAGNSINGTNQSTSISRQISLPSELVPKPNEVSQKQDAEELAGAASSSISSPKLNERSKRGKGGHANKKVSQQPTAAPEHVPS</sequence>
<dbReference type="CDD" id="cd20403">
    <property type="entry name" value="Tudor_Agenet_FMRP-like_rpt2"/>
    <property type="match status" value="1"/>
</dbReference>
<dbReference type="SMART" id="SM00322">
    <property type="entry name" value="KH"/>
    <property type="match status" value="1"/>
</dbReference>
<keyword evidence="2" id="KW-0808">Transferase</keyword>
<dbReference type="PANTHER" id="PTHR10603:SF7">
    <property type="entry name" value="FRAGILE X MESSENGER RIBONUCLEOPROTEIN 1 HOMOLOG"/>
    <property type="match status" value="1"/>
</dbReference>
<reference evidence="9" key="1">
    <citation type="submission" date="2017-02" db="UniProtKB">
        <authorList>
            <consortium name="WormBaseParasite"/>
        </authorList>
    </citation>
    <scope>IDENTIFICATION</scope>
</reference>
<dbReference type="GO" id="GO:0008168">
    <property type="term" value="F:methyltransferase activity"/>
    <property type="evidence" value="ECO:0007669"/>
    <property type="project" value="UniProtKB-KW"/>
</dbReference>
<dbReference type="GO" id="GO:0098793">
    <property type="term" value="C:presynapse"/>
    <property type="evidence" value="ECO:0007669"/>
    <property type="project" value="GOC"/>
</dbReference>
<dbReference type="PANTHER" id="PTHR10603">
    <property type="entry name" value="FRAGILE X MENTAL RETARDATION SYNDROME-RELATED PROTEIN"/>
    <property type="match status" value="1"/>
</dbReference>
<dbReference type="AlphaFoldDB" id="A0A0R3T8G7"/>
<reference evidence="7 8" key="2">
    <citation type="submission" date="2018-11" db="EMBL/GenBank/DDBJ databases">
        <authorList>
            <consortium name="Pathogen Informatics"/>
        </authorList>
    </citation>
    <scope>NUCLEOTIDE SEQUENCE [LARGE SCALE GENOMIC DNA]</scope>
</reference>
<dbReference type="GO" id="GO:0032259">
    <property type="term" value="P:methylation"/>
    <property type="evidence" value="ECO:0007669"/>
    <property type="project" value="UniProtKB-KW"/>
</dbReference>
<dbReference type="GO" id="GO:0043005">
    <property type="term" value="C:neuron projection"/>
    <property type="evidence" value="ECO:0007669"/>
    <property type="project" value="TreeGrafter"/>
</dbReference>